<accession>A0A385SPP1</accession>
<sequence>MDCAGSLHAKGLPVTTSVQSITKKKLPSDPQIKINMIISIINHSNGKVSDAELQTVIRAINRQIKEDFEPYWSLSATVRLEGRSSKNPDTQRAIDMRGDAVIYLWDKADVEDAIGYHDLNNRGIPFGFVFLDIARQLGEAWSVTLSHEVMELIGDPEVNLLVAGPHPNPKVKRTVFHWYEMCDAVQSERYKIDGIEVSNFLLPLYFTSTDEFAGRNDFMGTVNKDGSTLKSFGVNPGGYSGFFDPKLDDNDNFTLDDDKVAQKRLAIKRKIEGTRRSIRYQRHSSDKSEPGMRFTQQDQKEPGFTKGKRKK</sequence>
<proteinExistence type="predicted"/>
<dbReference type="Proteomes" id="UP000266183">
    <property type="component" value="Chromosome"/>
</dbReference>
<dbReference type="AlphaFoldDB" id="A0A385SPP1"/>
<evidence type="ECO:0000313" key="3">
    <source>
        <dbReference type="Proteomes" id="UP000266183"/>
    </source>
</evidence>
<evidence type="ECO:0000256" key="1">
    <source>
        <dbReference type="SAM" id="MobiDB-lite"/>
    </source>
</evidence>
<dbReference type="KEGG" id="chk:D4L85_10210"/>
<organism evidence="2 3">
    <name type="scientific">Chryseolinea soli</name>
    <dbReference type="NCBI Taxonomy" id="2321403"/>
    <lineage>
        <taxon>Bacteria</taxon>
        <taxon>Pseudomonadati</taxon>
        <taxon>Bacteroidota</taxon>
        <taxon>Cytophagia</taxon>
        <taxon>Cytophagales</taxon>
        <taxon>Fulvivirgaceae</taxon>
        <taxon>Chryseolinea</taxon>
    </lineage>
</organism>
<reference evidence="3" key="1">
    <citation type="submission" date="2018-09" db="EMBL/GenBank/DDBJ databases">
        <title>Chryseolinea sp. KIS68-18 isolated from soil.</title>
        <authorList>
            <person name="Weon H.-Y."/>
            <person name="Kwon S.-W."/>
            <person name="Lee S.A."/>
        </authorList>
    </citation>
    <scope>NUCLEOTIDE SEQUENCE [LARGE SCALE GENOMIC DNA]</scope>
    <source>
        <strain evidence="3">KIS68-18</strain>
    </source>
</reference>
<gene>
    <name evidence="2" type="ORF">D4L85_10210</name>
</gene>
<dbReference type="EMBL" id="CP032382">
    <property type="protein sequence ID" value="AYB30928.1"/>
    <property type="molecule type" value="Genomic_DNA"/>
</dbReference>
<name>A0A385SPP1_9BACT</name>
<feature type="region of interest" description="Disordered" evidence="1">
    <location>
        <begin position="276"/>
        <end position="311"/>
    </location>
</feature>
<protein>
    <submittedName>
        <fullName evidence="2">Uncharacterized protein</fullName>
    </submittedName>
</protein>
<keyword evidence="3" id="KW-1185">Reference proteome</keyword>
<evidence type="ECO:0000313" key="2">
    <source>
        <dbReference type="EMBL" id="AYB30928.1"/>
    </source>
</evidence>